<reference evidence="3" key="1">
    <citation type="journal article" date="2012" name="Science">
        <title>Fermentation, hydrogen, and sulfur metabolism in multiple uncultivated bacterial phyla.</title>
        <authorList>
            <person name="Wrighton K.C."/>
            <person name="Thomas B.C."/>
            <person name="Sharon I."/>
            <person name="Miller C.S."/>
            <person name="Castelle C.J."/>
            <person name="VerBerkmoes N.C."/>
            <person name="Wilkins M.J."/>
            <person name="Hettich R.L."/>
            <person name="Lipton M.S."/>
            <person name="Williams K.H."/>
            <person name="Long P.E."/>
            <person name="Banfield J.F."/>
        </authorList>
    </citation>
    <scope>NUCLEOTIDE SEQUENCE [LARGE SCALE GENOMIC DNA]</scope>
</reference>
<keyword evidence="1" id="KW-0472">Membrane</keyword>
<keyword evidence="1" id="KW-0812">Transmembrane</keyword>
<dbReference type="EMBL" id="AMFJ01000420">
    <property type="protein sequence ID" value="EKE27809.1"/>
    <property type="molecule type" value="Genomic_DNA"/>
</dbReference>
<dbReference type="InterPro" id="IPR016047">
    <property type="entry name" value="M23ase_b-sheet_dom"/>
</dbReference>
<dbReference type="SUPFAM" id="SSF51261">
    <property type="entry name" value="Duplicated hybrid motif"/>
    <property type="match status" value="1"/>
</dbReference>
<organism evidence="3">
    <name type="scientific">uncultured bacterium</name>
    <name type="common">gcode 4</name>
    <dbReference type="NCBI Taxonomy" id="1234023"/>
    <lineage>
        <taxon>Bacteria</taxon>
        <taxon>environmental samples</taxon>
    </lineage>
</organism>
<keyword evidence="1" id="KW-1133">Transmembrane helix</keyword>
<dbReference type="Gene3D" id="2.70.70.10">
    <property type="entry name" value="Glucose Permease (Domain IIA)"/>
    <property type="match status" value="1"/>
</dbReference>
<dbReference type="AlphaFoldDB" id="K2GC51"/>
<evidence type="ECO:0000256" key="1">
    <source>
        <dbReference type="SAM" id="Phobius"/>
    </source>
</evidence>
<proteinExistence type="predicted"/>
<keyword evidence="3" id="KW-0449">Lipoprotein</keyword>
<dbReference type="Pfam" id="PF00395">
    <property type="entry name" value="SLH"/>
    <property type="match status" value="2"/>
</dbReference>
<dbReference type="InterPro" id="IPR011055">
    <property type="entry name" value="Dup_hybrid_motif"/>
</dbReference>
<dbReference type="GO" id="GO:0004222">
    <property type="term" value="F:metalloendopeptidase activity"/>
    <property type="evidence" value="ECO:0007669"/>
    <property type="project" value="TreeGrafter"/>
</dbReference>
<feature type="transmembrane region" description="Helical" evidence="1">
    <location>
        <begin position="7"/>
        <end position="29"/>
    </location>
</feature>
<dbReference type="CDD" id="cd12797">
    <property type="entry name" value="M23_peptidase"/>
    <property type="match status" value="1"/>
</dbReference>
<dbReference type="PROSITE" id="PS51272">
    <property type="entry name" value="SLH"/>
    <property type="match status" value="1"/>
</dbReference>
<gene>
    <name evidence="3" type="ORF">ACD_3C00146G0008</name>
</gene>
<protein>
    <submittedName>
        <fullName evidence="3">Lipoprotein</fullName>
    </submittedName>
</protein>
<evidence type="ECO:0000313" key="3">
    <source>
        <dbReference type="EMBL" id="EKE27809.1"/>
    </source>
</evidence>
<dbReference type="PANTHER" id="PTHR21666:SF270">
    <property type="entry name" value="MUREIN HYDROLASE ACTIVATOR ENVC"/>
    <property type="match status" value="1"/>
</dbReference>
<dbReference type="PANTHER" id="PTHR21666">
    <property type="entry name" value="PEPTIDASE-RELATED"/>
    <property type="match status" value="1"/>
</dbReference>
<dbReference type="Pfam" id="PF01551">
    <property type="entry name" value="Peptidase_M23"/>
    <property type="match status" value="1"/>
</dbReference>
<sequence>MVRKSNVLMQLLGFNLVLLLCLFASVYWIKFIKSSVMEYSNIKSDAYDGTAYPIAFVPNWLKSKNTNKSIDFSSATLGVDEFIELPKYDTRLLDDASGQNKEAILARYTYPVVYMGNYKLDYQEYAWSHPGVDIRAPIWTPVLSIANWVVIKVKNTETWDGKYVVIRHDDVKNWGIIETLYSSYEHLNDIFVEEWSKISRGDVLWKVWMTWITTTPHLHFQIDKKVSPFHPYWPYTFQDAKNVSLDFFWAVDAWLGKENAIAFTIHPMEFIQNNLAKEPKMNSAPIIDTINASEQTPNPVVSLQDPPKTAESPVLAIETPAVNVADTTPVVPAPVIAPAPIALQPLPEWVVFRDIPKSSKLFWATKYLYDKSITRGFEDWEFKPWNTLTRQEWLIFVFKLYNIALDSQRSLPFNDIKSWAFIVPYLQKWIDLWLIARNKQFRPNDTISRAEFVTMLIKASNKILINSWNAWFIDVVSTDWYSPYIETFTSVFPSTGKWNKFEPNNVFNRGQIAQILYYFSKNK</sequence>
<comment type="caution">
    <text evidence="3">The sequence shown here is derived from an EMBL/GenBank/DDBJ whole genome shotgun (WGS) entry which is preliminary data.</text>
</comment>
<accession>K2GC51</accession>
<name>K2GC51_9BACT</name>
<evidence type="ECO:0000259" key="2">
    <source>
        <dbReference type="PROSITE" id="PS51272"/>
    </source>
</evidence>
<dbReference type="InterPro" id="IPR001119">
    <property type="entry name" value="SLH_dom"/>
</dbReference>
<dbReference type="InterPro" id="IPR050570">
    <property type="entry name" value="Cell_wall_metabolism_enzyme"/>
</dbReference>
<feature type="domain" description="SLH" evidence="2">
    <location>
        <begin position="409"/>
        <end position="470"/>
    </location>
</feature>